<dbReference type="Proteomes" id="UP000256763">
    <property type="component" value="Unassembled WGS sequence"/>
</dbReference>
<name>A0A3E0X257_9GAMM</name>
<reference evidence="2" key="1">
    <citation type="submission" date="2017-05" db="EMBL/GenBank/DDBJ databases">
        <authorList>
            <person name="Sharma S."/>
            <person name="Sidhu C."/>
            <person name="Pinnaka A.K."/>
        </authorList>
    </citation>
    <scope>NUCLEOTIDE SEQUENCE [LARGE SCALE GENOMIC DNA]</scope>
    <source>
        <strain evidence="2">AK93</strain>
    </source>
</reference>
<dbReference type="Gene3D" id="3.40.50.450">
    <property type="match status" value="1"/>
</dbReference>
<dbReference type="AlphaFoldDB" id="A0A3E0X257"/>
<proteinExistence type="predicted"/>
<sequence length="154" mass="16403">MIAKIISGGQTGADRAALDAGLELTFPIGGSCPVGRMAEDGPISHVYPLTELGGGYRQRTKQNVVDADGSAIFYASYLGGGTETTVLFCIRQGKPYKLIDIALVEPGRAAELLLDFVRDFDVATLNVAGPRASACPAIYDYVKHVIRLVIQRST</sequence>
<evidence type="ECO:0008006" key="3">
    <source>
        <dbReference type="Google" id="ProtNLM"/>
    </source>
</evidence>
<dbReference type="RefSeq" id="WP_116301258.1">
    <property type="nucleotide sequence ID" value="NZ_NFZV01000003.1"/>
</dbReference>
<dbReference type="OrthoDB" id="283616at2"/>
<keyword evidence="2" id="KW-1185">Reference proteome</keyword>
<dbReference type="InterPro" id="IPR024755">
    <property type="entry name" value="cpYpsA"/>
</dbReference>
<evidence type="ECO:0000313" key="2">
    <source>
        <dbReference type="Proteomes" id="UP000256763"/>
    </source>
</evidence>
<dbReference type="Pfam" id="PF12694">
    <property type="entry name" value="cpYpsA"/>
    <property type="match status" value="1"/>
</dbReference>
<protein>
    <recommendedName>
        <fullName evidence="3">Molybdenum cofactor carrier</fullName>
    </recommendedName>
</protein>
<evidence type="ECO:0000313" key="1">
    <source>
        <dbReference type="EMBL" id="RFA38402.1"/>
    </source>
</evidence>
<organism evidence="1 2">
    <name type="scientific">Alkalilimnicola ehrlichii</name>
    <dbReference type="NCBI Taxonomy" id="351052"/>
    <lineage>
        <taxon>Bacteria</taxon>
        <taxon>Pseudomonadati</taxon>
        <taxon>Pseudomonadota</taxon>
        <taxon>Gammaproteobacteria</taxon>
        <taxon>Chromatiales</taxon>
        <taxon>Ectothiorhodospiraceae</taxon>
        <taxon>Alkalilimnicola</taxon>
    </lineage>
</organism>
<dbReference type="EMBL" id="NFZW01000004">
    <property type="protein sequence ID" value="RFA38402.1"/>
    <property type="molecule type" value="Genomic_DNA"/>
</dbReference>
<comment type="caution">
    <text evidence="1">The sequence shown here is derived from an EMBL/GenBank/DDBJ whole genome shotgun (WGS) entry which is preliminary data.</text>
</comment>
<gene>
    <name evidence="1" type="ORF">CAL65_06180</name>
</gene>
<accession>A0A3E0X257</accession>